<proteinExistence type="predicted"/>
<evidence type="ECO:0000313" key="1">
    <source>
        <dbReference type="EnsemblPlants" id="PGSC0003DMT400048716"/>
    </source>
</evidence>
<evidence type="ECO:0000313" key="2">
    <source>
        <dbReference type="Proteomes" id="UP000011115"/>
    </source>
</evidence>
<dbReference type="EnsemblPlants" id="PGSC0003DMT400048716">
    <property type="protein sequence ID" value="PGSC0003DMT400048716"/>
    <property type="gene ID" value="PGSC0003DMG400018932"/>
</dbReference>
<reference evidence="2" key="1">
    <citation type="journal article" date="2011" name="Nature">
        <title>Genome sequence and analysis of the tuber crop potato.</title>
        <authorList>
            <consortium name="The Potato Genome Sequencing Consortium"/>
        </authorList>
    </citation>
    <scope>NUCLEOTIDE SEQUENCE [LARGE SCALE GENOMIC DNA]</scope>
    <source>
        <strain evidence="2">cv. DM1-3 516 R44</strain>
    </source>
</reference>
<dbReference type="AlphaFoldDB" id="M1BMT1"/>
<organism evidence="1 2">
    <name type="scientific">Solanum tuberosum</name>
    <name type="common">Potato</name>
    <dbReference type="NCBI Taxonomy" id="4113"/>
    <lineage>
        <taxon>Eukaryota</taxon>
        <taxon>Viridiplantae</taxon>
        <taxon>Streptophyta</taxon>
        <taxon>Embryophyta</taxon>
        <taxon>Tracheophyta</taxon>
        <taxon>Spermatophyta</taxon>
        <taxon>Magnoliopsida</taxon>
        <taxon>eudicotyledons</taxon>
        <taxon>Gunneridae</taxon>
        <taxon>Pentapetalae</taxon>
        <taxon>asterids</taxon>
        <taxon>lamiids</taxon>
        <taxon>Solanales</taxon>
        <taxon>Solanaceae</taxon>
        <taxon>Solanoideae</taxon>
        <taxon>Solaneae</taxon>
        <taxon>Solanum</taxon>
    </lineage>
</organism>
<name>M1BMT1_SOLTU</name>
<dbReference type="PaxDb" id="4113-PGSC0003DMT400048716"/>
<protein>
    <submittedName>
        <fullName evidence="1">Uncharacterized protein</fullName>
    </submittedName>
</protein>
<reference evidence="1" key="2">
    <citation type="submission" date="2015-06" db="UniProtKB">
        <authorList>
            <consortium name="EnsemblPlants"/>
        </authorList>
    </citation>
    <scope>IDENTIFICATION</scope>
    <source>
        <strain evidence="1">DM1-3 516 R44</strain>
    </source>
</reference>
<keyword evidence="2" id="KW-1185">Reference proteome</keyword>
<dbReference type="Proteomes" id="UP000011115">
    <property type="component" value="Unassembled WGS sequence"/>
</dbReference>
<sequence length="116" mass="13234">MPPLTQAQLLQQYPAQYSSSTRDQCIQFSDVNSCSKRQPAVANVTVKYTASYLQRSQRKDTAPSKRKAERCVSLVVFSRVPLKSYIAAAEEQGTHFSPFLFRNRANFRKKVASLKW</sequence>
<dbReference type="Gramene" id="PGSC0003DMT400048716">
    <property type="protein sequence ID" value="PGSC0003DMT400048716"/>
    <property type="gene ID" value="PGSC0003DMG400018932"/>
</dbReference>
<dbReference type="HOGENOM" id="CLU_2101208_0_0_1"/>
<dbReference type="InParanoid" id="M1BMT1"/>
<accession>M1BMT1</accession>